<protein>
    <recommendedName>
        <fullName evidence="5">Pilus assembly protein</fullName>
    </recommendedName>
</protein>
<reference evidence="4" key="1">
    <citation type="journal article" date="2019" name="Int. J. Syst. Evol. Microbiol.">
        <title>The Global Catalogue of Microorganisms (GCM) 10K type strain sequencing project: providing services to taxonomists for standard genome sequencing and annotation.</title>
        <authorList>
            <consortium name="The Broad Institute Genomics Platform"/>
            <consortium name="The Broad Institute Genome Sequencing Center for Infectious Disease"/>
            <person name="Wu L."/>
            <person name="Ma J."/>
        </authorList>
    </citation>
    <scope>NUCLEOTIDE SEQUENCE [LARGE SCALE GENOMIC DNA]</scope>
    <source>
        <strain evidence="4">JCM 18531</strain>
    </source>
</reference>
<keyword evidence="2" id="KW-0472">Membrane</keyword>
<gene>
    <name evidence="3" type="ORF">GCM10023349_21120</name>
</gene>
<proteinExistence type="predicted"/>
<dbReference type="Proteomes" id="UP001499974">
    <property type="component" value="Unassembled WGS sequence"/>
</dbReference>
<comment type="caution">
    <text evidence="3">The sequence shown here is derived from an EMBL/GenBank/DDBJ whole genome shotgun (WGS) entry which is preliminary data.</text>
</comment>
<accession>A0ABP8XBD8</accession>
<feature type="transmembrane region" description="Helical" evidence="2">
    <location>
        <begin position="21"/>
        <end position="42"/>
    </location>
</feature>
<keyword evidence="2" id="KW-1133">Transmembrane helix</keyword>
<evidence type="ECO:0008006" key="5">
    <source>
        <dbReference type="Google" id="ProtNLM"/>
    </source>
</evidence>
<evidence type="ECO:0000313" key="4">
    <source>
        <dbReference type="Proteomes" id="UP001499974"/>
    </source>
</evidence>
<evidence type="ECO:0000256" key="2">
    <source>
        <dbReference type="SAM" id="Phobius"/>
    </source>
</evidence>
<keyword evidence="4" id="KW-1185">Reference proteome</keyword>
<evidence type="ECO:0000256" key="1">
    <source>
        <dbReference type="SAM" id="MobiDB-lite"/>
    </source>
</evidence>
<sequence length="140" mass="14633">MDMKRRRAQRDERGSITAIETLGMIPIIVIVVGAMFQLYLLAQAGVEAESAARLATREMSKGTPASAAENHGRSQANPRFRVDVRAHDASAREPGTSGAAGSVSATAEATVPFLGIGVPGLDLTIERSAIMPQDPGTGGF</sequence>
<evidence type="ECO:0000313" key="3">
    <source>
        <dbReference type="EMBL" id="GAA4703472.1"/>
    </source>
</evidence>
<feature type="region of interest" description="Disordered" evidence="1">
    <location>
        <begin position="54"/>
        <end position="81"/>
    </location>
</feature>
<name>A0ABP8XBD8_9ACTN</name>
<dbReference type="EMBL" id="BAABKM010000002">
    <property type="protein sequence ID" value="GAA4703472.1"/>
    <property type="molecule type" value="Genomic_DNA"/>
</dbReference>
<organism evidence="3 4">
    <name type="scientific">Nocardioides conyzicola</name>
    <dbReference type="NCBI Taxonomy" id="1651781"/>
    <lineage>
        <taxon>Bacteria</taxon>
        <taxon>Bacillati</taxon>
        <taxon>Actinomycetota</taxon>
        <taxon>Actinomycetes</taxon>
        <taxon>Propionibacteriales</taxon>
        <taxon>Nocardioidaceae</taxon>
        <taxon>Nocardioides</taxon>
    </lineage>
</organism>
<keyword evidence="2" id="KW-0812">Transmembrane</keyword>